<proteinExistence type="predicted"/>
<sequence>MLVKMLVGLSGPAYTLGPGEEFDFPQAEAARLVDAGYAVPAAERKIERAVVAPVLEKRGKRGGKNVADTDRDRSAG</sequence>
<dbReference type="RefSeq" id="WP_378220673.1">
    <property type="nucleotide sequence ID" value="NZ_JBHRTK010000012.1"/>
</dbReference>
<comment type="caution">
    <text evidence="1">The sequence shown here is derived from an EMBL/GenBank/DDBJ whole genome shotgun (WGS) entry which is preliminary data.</text>
</comment>
<keyword evidence="2" id="KW-1185">Reference proteome</keyword>
<gene>
    <name evidence="1" type="ORF">ACFOHJ_11665</name>
</gene>
<evidence type="ECO:0000313" key="1">
    <source>
        <dbReference type="EMBL" id="MFC3206872.1"/>
    </source>
</evidence>
<organism evidence="1 2">
    <name type="scientific">Aquamicrobium soli</name>
    <dbReference type="NCBI Taxonomy" id="1811518"/>
    <lineage>
        <taxon>Bacteria</taxon>
        <taxon>Pseudomonadati</taxon>
        <taxon>Pseudomonadota</taxon>
        <taxon>Alphaproteobacteria</taxon>
        <taxon>Hyphomicrobiales</taxon>
        <taxon>Phyllobacteriaceae</taxon>
        <taxon>Aquamicrobium</taxon>
    </lineage>
</organism>
<reference evidence="2" key="1">
    <citation type="journal article" date="2019" name="Int. J. Syst. Evol. Microbiol.">
        <title>The Global Catalogue of Microorganisms (GCM) 10K type strain sequencing project: providing services to taxonomists for standard genome sequencing and annotation.</title>
        <authorList>
            <consortium name="The Broad Institute Genomics Platform"/>
            <consortium name="The Broad Institute Genome Sequencing Center for Infectious Disease"/>
            <person name="Wu L."/>
            <person name="Ma J."/>
        </authorList>
    </citation>
    <scope>NUCLEOTIDE SEQUENCE [LARGE SCALE GENOMIC DNA]</scope>
    <source>
        <strain evidence="2">KCTC 52165</strain>
    </source>
</reference>
<dbReference type="Proteomes" id="UP001595583">
    <property type="component" value="Unassembled WGS sequence"/>
</dbReference>
<protein>
    <submittedName>
        <fullName evidence="1">Uncharacterized protein</fullName>
    </submittedName>
</protein>
<dbReference type="EMBL" id="JBHRTK010000012">
    <property type="protein sequence ID" value="MFC3206872.1"/>
    <property type="molecule type" value="Genomic_DNA"/>
</dbReference>
<accession>A0ABV7KBD0</accession>
<evidence type="ECO:0000313" key="2">
    <source>
        <dbReference type="Proteomes" id="UP001595583"/>
    </source>
</evidence>
<name>A0ABV7KBD0_9HYPH</name>